<dbReference type="EC" id="2.7.13.3" evidence="3"/>
<dbReference type="PANTHER" id="PTHR45453:SF1">
    <property type="entry name" value="PHOSPHATE REGULON SENSOR PROTEIN PHOR"/>
    <property type="match status" value="1"/>
</dbReference>
<dbReference type="Pfam" id="PF00512">
    <property type="entry name" value="HisKA"/>
    <property type="match status" value="1"/>
</dbReference>
<sequence>MRTLRIRKLMLLFLLFILLLPWLLFLTTHYIETGTLRFSAAPLLNEEQQLQQNEIIGQIEANMDRWSVPEWQVQLKGLLDDTNMNVSLFSAAGQEIYRTNADHNNRYSSVERYTLLADGQIKGKIELYIPKTNQLQVFSILIGFLLGLFVISMAMRHFLIKPLERLSTTVRLLDSGDWNVPIPASRIKEIADVRDAFDEMVQGLQASHLKQTSLEEERRFVIAAVAHDLRTPLFALRGYLEGLELGIAQSQEKTAKYVAVCKEKALQLHRLVEDLFTFSKMDYSEFMLNEEVVNLHTVLQQSVESVTPSSQQKNISINLHLTGACIVRGDAHLLERAISNLLDNAVRYTSDFGKIIIECNSITDQVRFTIRDTGSGFAENELKRVFEPLFRGEMSRNRSTGGSGLGMAISERIIRRHGGELMADNDTRGGALLSGWLPSVK</sequence>
<dbReference type="InterPro" id="IPR003594">
    <property type="entry name" value="HATPase_dom"/>
</dbReference>
<protein>
    <recommendedName>
        <fullName evidence="3">histidine kinase</fullName>
        <ecNumber evidence="3">2.7.13.3</ecNumber>
    </recommendedName>
</protein>
<dbReference type="SUPFAM" id="SSF47384">
    <property type="entry name" value="Homodimeric domain of signal transducing histidine kinase"/>
    <property type="match status" value="1"/>
</dbReference>
<dbReference type="Proteomes" id="UP000247459">
    <property type="component" value="Unassembled WGS sequence"/>
</dbReference>
<keyword evidence="12" id="KW-0812">Transmembrane</keyword>
<keyword evidence="10" id="KW-0902">Two-component regulatory system</keyword>
<keyword evidence="11 12" id="KW-0472">Membrane</keyword>
<dbReference type="InterPro" id="IPR036097">
    <property type="entry name" value="HisK_dim/P_sf"/>
</dbReference>
<evidence type="ECO:0000256" key="2">
    <source>
        <dbReference type="ARBA" id="ARBA00004651"/>
    </source>
</evidence>
<dbReference type="GO" id="GO:0000155">
    <property type="term" value="F:phosphorelay sensor kinase activity"/>
    <property type="evidence" value="ECO:0007669"/>
    <property type="project" value="InterPro"/>
</dbReference>
<comment type="catalytic activity">
    <reaction evidence="1">
        <text>ATP + protein L-histidine = ADP + protein N-phospho-L-histidine.</text>
        <dbReference type="EC" id="2.7.13.3"/>
    </reaction>
</comment>
<dbReference type="SMART" id="SM00387">
    <property type="entry name" value="HATPase_c"/>
    <property type="match status" value="1"/>
</dbReference>
<evidence type="ECO:0000256" key="11">
    <source>
        <dbReference type="ARBA" id="ARBA00023136"/>
    </source>
</evidence>
<dbReference type="Gene3D" id="6.10.340.10">
    <property type="match status" value="1"/>
</dbReference>
<evidence type="ECO:0000256" key="12">
    <source>
        <dbReference type="SAM" id="Phobius"/>
    </source>
</evidence>
<dbReference type="GO" id="GO:0016036">
    <property type="term" value="P:cellular response to phosphate starvation"/>
    <property type="evidence" value="ECO:0007669"/>
    <property type="project" value="TreeGrafter"/>
</dbReference>
<comment type="subcellular location">
    <subcellularLocation>
        <location evidence="2">Cell membrane</location>
        <topology evidence="2">Multi-pass membrane protein</topology>
    </subcellularLocation>
</comment>
<keyword evidence="7" id="KW-0547">Nucleotide-binding</keyword>
<keyword evidence="5" id="KW-0597">Phosphoprotein</keyword>
<proteinExistence type="predicted"/>
<evidence type="ECO:0000256" key="6">
    <source>
        <dbReference type="ARBA" id="ARBA00022679"/>
    </source>
</evidence>
<dbReference type="InterPro" id="IPR005467">
    <property type="entry name" value="His_kinase_dom"/>
</dbReference>
<dbReference type="EMBL" id="PRLG01000014">
    <property type="protein sequence ID" value="PYY29841.1"/>
    <property type="molecule type" value="Genomic_DNA"/>
</dbReference>
<comment type="caution">
    <text evidence="15">The sequence shown here is derived from an EMBL/GenBank/DDBJ whole genome shotgun (WGS) entry which is preliminary data.</text>
</comment>
<dbReference type="SUPFAM" id="SSF55874">
    <property type="entry name" value="ATPase domain of HSP90 chaperone/DNA topoisomerase II/histidine kinase"/>
    <property type="match status" value="1"/>
</dbReference>
<evidence type="ECO:0000313" key="15">
    <source>
        <dbReference type="EMBL" id="PYY29841.1"/>
    </source>
</evidence>
<reference evidence="15 16" key="1">
    <citation type="submission" date="2018-01" db="EMBL/GenBank/DDBJ databases">
        <title>Genome sequence of the PGP bacterium Paenibacillus illinoisensis E3.</title>
        <authorList>
            <person name="Rolli E."/>
            <person name="Marasco R."/>
            <person name="Bessem C."/>
            <person name="Michoud G."/>
            <person name="Gaiarsa S."/>
            <person name="Borin S."/>
            <person name="Daffonchio D."/>
        </authorList>
    </citation>
    <scope>NUCLEOTIDE SEQUENCE [LARGE SCALE GENOMIC DNA]</scope>
    <source>
        <strain evidence="15 16">E3</strain>
    </source>
</reference>
<evidence type="ECO:0000256" key="1">
    <source>
        <dbReference type="ARBA" id="ARBA00000085"/>
    </source>
</evidence>
<dbReference type="Gene3D" id="3.30.565.10">
    <property type="entry name" value="Histidine kinase-like ATPase, C-terminal domain"/>
    <property type="match status" value="1"/>
</dbReference>
<gene>
    <name evidence="15" type="ORF">PIL02S_01758</name>
</gene>
<dbReference type="PRINTS" id="PR00344">
    <property type="entry name" value="BCTRLSENSOR"/>
</dbReference>
<dbReference type="InterPro" id="IPR050351">
    <property type="entry name" value="BphY/WalK/GraS-like"/>
</dbReference>
<evidence type="ECO:0000256" key="8">
    <source>
        <dbReference type="ARBA" id="ARBA00022777"/>
    </source>
</evidence>
<dbReference type="OrthoDB" id="335833at2"/>
<dbReference type="PANTHER" id="PTHR45453">
    <property type="entry name" value="PHOSPHATE REGULON SENSOR PROTEIN PHOR"/>
    <property type="match status" value="1"/>
</dbReference>
<dbReference type="SMART" id="SM00388">
    <property type="entry name" value="HisKA"/>
    <property type="match status" value="1"/>
</dbReference>
<dbReference type="RefSeq" id="WP_110757680.1">
    <property type="nucleotide sequence ID" value="NZ_PRLG01000014.1"/>
</dbReference>
<keyword evidence="6 15" id="KW-0808">Transferase</keyword>
<evidence type="ECO:0000256" key="10">
    <source>
        <dbReference type="ARBA" id="ARBA00023012"/>
    </source>
</evidence>
<dbReference type="GO" id="GO:0005886">
    <property type="term" value="C:plasma membrane"/>
    <property type="evidence" value="ECO:0007669"/>
    <property type="project" value="UniProtKB-SubCell"/>
</dbReference>
<dbReference type="Pfam" id="PF00672">
    <property type="entry name" value="HAMP"/>
    <property type="match status" value="1"/>
</dbReference>
<dbReference type="SUPFAM" id="SSF158472">
    <property type="entry name" value="HAMP domain-like"/>
    <property type="match status" value="1"/>
</dbReference>
<organism evidence="15 16">
    <name type="scientific">Paenibacillus illinoisensis</name>
    <dbReference type="NCBI Taxonomy" id="59845"/>
    <lineage>
        <taxon>Bacteria</taxon>
        <taxon>Bacillati</taxon>
        <taxon>Bacillota</taxon>
        <taxon>Bacilli</taxon>
        <taxon>Bacillales</taxon>
        <taxon>Paenibacillaceae</taxon>
        <taxon>Paenibacillus</taxon>
    </lineage>
</organism>
<dbReference type="Gene3D" id="1.10.287.130">
    <property type="match status" value="1"/>
</dbReference>
<dbReference type="GO" id="GO:0005524">
    <property type="term" value="F:ATP binding"/>
    <property type="evidence" value="ECO:0007669"/>
    <property type="project" value="UniProtKB-KW"/>
</dbReference>
<evidence type="ECO:0000256" key="9">
    <source>
        <dbReference type="ARBA" id="ARBA00022840"/>
    </source>
</evidence>
<keyword evidence="12" id="KW-1133">Transmembrane helix</keyword>
<keyword evidence="4" id="KW-1003">Cell membrane</keyword>
<evidence type="ECO:0000259" key="13">
    <source>
        <dbReference type="PROSITE" id="PS50109"/>
    </source>
</evidence>
<feature type="domain" description="HAMP" evidence="14">
    <location>
        <begin position="157"/>
        <end position="209"/>
    </location>
</feature>
<evidence type="ECO:0000313" key="16">
    <source>
        <dbReference type="Proteomes" id="UP000247459"/>
    </source>
</evidence>
<dbReference type="InterPro" id="IPR036890">
    <property type="entry name" value="HATPase_C_sf"/>
</dbReference>
<evidence type="ECO:0000256" key="7">
    <source>
        <dbReference type="ARBA" id="ARBA00022741"/>
    </source>
</evidence>
<feature type="transmembrane region" description="Helical" evidence="12">
    <location>
        <begin position="135"/>
        <end position="155"/>
    </location>
</feature>
<feature type="domain" description="Histidine kinase" evidence="13">
    <location>
        <begin position="224"/>
        <end position="441"/>
    </location>
</feature>
<evidence type="ECO:0000256" key="3">
    <source>
        <dbReference type="ARBA" id="ARBA00012438"/>
    </source>
</evidence>
<name>A0A2W0D1L6_9BACL</name>
<dbReference type="GO" id="GO:0004721">
    <property type="term" value="F:phosphoprotein phosphatase activity"/>
    <property type="evidence" value="ECO:0007669"/>
    <property type="project" value="TreeGrafter"/>
</dbReference>
<accession>A0A2W0D1L6</accession>
<dbReference type="SMART" id="SM00304">
    <property type="entry name" value="HAMP"/>
    <property type="match status" value="1"/>
</dbReference>
<dbReference type="PROSITE" id="PS50885">
    <property type="entry name" value="HAMP"/>
    <property type="match status" value="1"/>
</dbReference>
<evidence type="ECO:0000259" key="14">
    <source>
        <dbReference type="PROSITE" id="PS50885"/>
    </source>
</evidence>
<dbReference type="Pfam" id="PF02518">
    <property type="entry name" value="HATPase_c"/>
    <property type="match status" value="1"/>
</dbReference>
<dbReference type="InterPro" id="IPR004358">
    <property type="entry name" value="Sig_transdc_His_kin-like_C"/>
</dbReference>
<dbReference type="FunFam" id="3.30.565.10:FF:000006">
    <property type="entry name" value="Sensor histidine kinase WalK"/>
    <property type="match status" value="1"/>
</dbReference>
<dbReference type="CDD" id="cd06225">
    <property type="entry name" value="HAMP"/>
    <property type="match status" value="1"/>
</dbReference>
<keyword evidence="8 15" id="KW-0418">Kinase</keyword>
<keyword evidence="9" id="KW-0067">ATP-binding</keyword>
<evidence type="ECO:0000256" key="5">
    <source>
        <dbReference type="ARBA" id="ARBA00022553"/>
    </source>
</evidence>
<dbReference type="CDD" id="cd00082">
    <property type="entry name" value="HisKA"/>
    <property type="match status" value="1"/>
</dbReference>
<dbReference type="InterPro" id="IPR003660">
    <property type="entry name" value="HAMP_dom"/>
</dbReference>
<evidence type="ECO:0000256" key="4">
    <source>
        <dbReference type="ARBA" id="ARBA00022475"/>
    </source>
</evidence>
<dbReference type="PROSITE" id="PS50109">
    <property type="entry name" value="HIS_KIN"/>
    <property type="match status" value="1"/>
</dbReference>
<dbReference type="AlphaFoldDB" id="A0A2W0D1L6"/>
<dbReference type="InterPro" id="IPR003661">
    <property type="entry name" value="HisK_dim/P_dom"/>
</dbReference>